<dbReference type="InterPro" id="IPR032789">
    <property type="entry name" value="T2SS-T3SS_pil_N"/>
</dbReference>
<dbReference type="KEGG" id="bne:DA69_13355"/>
<dbReference type="AlphaFoldDB" id="A0A172Y8S4"/>
<dbReference type="OrthoDB" id="9815749at2"/>
<feature type="chain" id="PRO_5008004488" evidence="1">
    <location>
        <begin position="26"/>
        <end position="136"/>
    </location>
</feature>
<feature type="signal peptide" evidence="1">
    <location>
        <begin position="1"/>
        <end position="25"/>
    </location>
</feature>
<evidence type="ECO:0000313" key="3">
    <source>
        <dbReference type="EMBL" id="ANF55641.1"/>
    </source>
</evidence>
<keyword evidence="4" id="KW-1185">Reference proteome</keyword>
<dbReference type="RefSeq" id="WP_025978035.1">
    <property type="nucleotide sequence ID" value="NZ_CP015614.1"/>
</dbReference>
<dbReference type="Pfam" id="PF13629">
    <property type="entry name" value="T2SS-T3SS_pil_N"/>
    <property type="match status" value="1"/>
</dbReference>
<evidence type="ECO:0000259" key="2">
    <source>
        <dbReference type="Pfam" id="PF13629"/>
    </source>
</evidence>
<proteinExistence type="predicted"/>
<dbReference type="eggNOG" id="COG4964">
    <property type="taxonomic scope" value="Bacteria"/>
</dbReference>
<reference evidence="3 4" key="1">
    <citation type="journal article" date="2014" name="Genome Announc.">
        <title>Genome Sequence of a Promising Hydrogen-Producing Facultative Anaerobic Bacterium, Brevundimonas naejangsanensis Strain B1.</title>
        <authorList>
            <person name="Su H."/>
            <person name="Zhang T."/>
            <person name="Bao M."/>
            <person name="Jiang Y."/>
            <person name="Wang Y."/>
            <person name="Tan T."/>
        </authorList>
    </citation>
    <scope>NUCLEOTIDE SEQUENCE [LARGE SCALE GENOMIC DNA]</scope>
    <source>
        <strain evidence="3 4">B1</strain>
    </source>
</reference>
<keyword evidence="1" id="KW-0732">Signal</keyword>
<feature type="domain" description="Pilus formation protein N-terminal" evidence="2">
    <location>
        <begin position="33"/>
        <end position="102"/>
    </location>
</feature>
<evidence type="ECO:0000256" key="1">
    <source>
        <dbReference type="SAM" id="SignalP"/>
    </source>
</evidence>
<dbReference type="EMBL" id="CP015614">
    <property type="protein sequence ID" value="ANF55641.1"/>
    <property type="molecule type" value="Genomic_DNA"/>
</dbReference>
<organism evidence="3 4">
    <name type="scientific">Brevundimonas naejangsanensis</name>
    <dbReference type="NCBI Taxonomy" id="588932"/>
    <lineage>
        <taxon>Bacteria</taxon>
        <taxon>Pseudomonadati</taxon>
        <taxon>Pseudomonadota</taxon>
        <taxon>Alphaproteobacteria</taxon>
        <taxon>Caulobacterales</taxon>
        <taxon>Caulobacteraceae</taxon>
        <taxon>Brevundimonas</taxon>
    </lineage>
</organism>
<dbReference type="Proteomes" id="UP000077603">
    <property type="component" value="Chromosome"/>
</dbReference>
<gene>
    <name evidence="3" type="ORF">DA69_13355</name>
</gene>
<protein>
    <submittedName>
        <fullName evidence="3">Pilus assembly protein CpaC</fullName>
    </submittedName>
</protein>
<evidence type="ECO:0000313" key="4">
    <source>
        <dbReference type="Proteomes" id="UP000077603"/>
    </source>
</evidence>
<dbReference type="STRING" id="588932.DA69_13355"/>
<name>A0A172Y8S4_9CAUL</name>
<sequence length="136" mass="14004">MTASARPNRANLIRLLCVGLPFVLAATATTAQNRQLEVPIHQATRVQLGAAAGSVIVANPAIADVAVTDARTLFITGKAYGVTEVIAVDGLGRPLFQRQIVVAPSSAGTVRVWRGRETTEVTCGATCAPAPAGRGS</sequence>
<accession>A0A172Y8S4</accession>